<dbReference type="Proteomes" id="UP000694853">
    <property type="component" value="Unplaced"/>
</dbReference>
<dbReference type="Gene3D" id="2.40.70.10">
    <property type="entry name" value="Acid Proteases"/>
    <property type="match status" value="1"/>
</dbReference>
<dbReference type="AlphaFoldDB" id="A0A8B8KW39"/>
<dbReference type="InterPro" id="IPR005162">
    <property type="entry name" value="Retrotrans_gag_dom"/>
</dbReference>
<dbReference type="CDD" id="cd00303">
    <property type="entry name" value="retropepsin_like"/>
    <property type="match status" value="1"/>
</dbReference>
<dbReference type="PANTHER" id="PTHR15503:SF45">
    <property type="entry name" value="RNA-DIRECTED DNA POLYMERASE HOMOLOG"/>
    <property type="match status" value="1"/>
</dbReference>
<name>A0A8B8KW39_ABRPR</name>
<dbReference type="SUPFAM" id="SSF50630">
    <property type="entry name" value="Acid proteases"/>
    <property type="match status" value="1"/>
</dbReference>
<evidence type="ECO:0000313" key="2">
    <source>
        <dbReference type="Proteomes" id="UP000694853"/>
    </source>
</evidence>
<reference evidence="2" key="1">
    <citation type="journal article" date="2019" name="Toxins">
        <title>Detection of Abrin-Like and Prepropulchellin-Like Toxin Genes and Transcripts Using Whole Genome Sequencing and Full-Length Transcript Sequencing of Abrus precatorius.</title>
        <authorList>
            <person name="Hovde B.T."/>
            <person name="Daligault H.E."/>
            <person name="Hanschen E.R."/>
            <person name="Kunde Y.A."/>
            <person name="Johnson M.B."/>
            <person name="Starkenburg S.R."/>
            <person name="Johnson S.L."/>
        </authorList>
    </citation>
    <scope>NUCLEOTIDE SEQUENCE [LARGE SCALE GENOMIC DNA]</scope>
</reference>
<evidence type="ECO:0000259" key="1">
    <source>
        <dbReference type="Pfam" id="PF03732"/>
    </source>
</evidence>
<dbReference type="GeneID" id="113859581"/>
<dbReference type="RefSeq" id="XP_027348117.1">
    <property type="nucleotide sequence ID" value="XM_027492316.1"/>
</dbReference>
<accession>A0A8B8KW39</accession>
<reference evidence="3" key="2">
    <citation type="submission" date="2025-08" db="UniProtKB">
        <authorList>
            <consortium name="RefSeq"/>
        </authorList>
    </citation>
    <scope>IDENTIFICATION</scope>
    <source>
        <tissue evidence="3">Young leaves</tissue>
    </source>
</reference>
<organism evidence="2 3">
    <name type="scientific">Abrus precatorius</name>
    <name type="common">Indian licorice</name>
    <name type="synonym">Glycine abrus</name>
    <dbReference type="NCBI Taxonomy" id="3816"/>
    <lineage>
        <taxon>Eukaryota</taxon>
        <taxon>Viridiplantae</taxon>
        <taxon>Streptophyta</taxon>
        <taxon>Embryophyta</taxon>
        <taxon>Tracheophyta</taxon>
        <taxon>Spermatophyta</taxon>
        <taxon>Magnoliopsida</taxon>
        <taxon>eudicotyledons</taxon>
        <taxon>Gunneridae</taxon>
        <taxon>Pentapetalae</taxon>
        <taxon>rosids</taxon>
        <taxon>fabids</taxon>
        <taxon>Fabales</taxon>
        <taxon>Fabaceae</taxon>
        <taxon>Papilionoideae</taxon>
        <taxon>50 kb inversion clade</taxon>
        <taxon>NPAAA clade</taxon>
        <taxon>indigoferoid/millettioid clade</taxon>
        <taxon>Abreae</taxon>
        <taxon>Abrus</taxon>
    </lineage>
</organism>
<dbReference type="Pfam" id="PF08284">
    <property type="entry name" value="RVP_2"/>
    <property type="match status" value="1"/>
</dbReference>
<dbReference type="PANTHER" id="PTHR15503">
    <property type="entry name" value="LDOC1 RELATED"/>
    <property type="match status" value="1"/>
</dbReference>
<dbReference type="KEGG" id="aprc:113859581"/>
<dbReference type="OrthoDB" id="1436782at2759"/>
<evidence type="ECO:0000313" key="3">
    <source>
        <dbReference type="RefSeq" id="XP_027348117.1"/>
    </source>
</evidence>
<proteinExistence type="predicted"/>
<dbReference type="InterPro" id="IPR032567">
    <property type="entry name" value="RTL1-rel"/>
</dbReference>
<gene>
    <name evidence="3" type="primary">LOC113859581</name>
</gene>
<dbReference type="Pfam" id="PF03732">
    <property type="entry name" value="Retrotrans_gag"/>
    <property type="match status" value="1"/>
</dbReference>
<feature type="domain" description="Retrotransposon gag" evidence="1">
    <location>
        <begin position="83"/>
        <end position="152"/>
    </location>
</feature>
<dbReference type="Gene3D" id="4.10.60.10">
    <property type="entry name" value="Zinc finger, CCHC-type"/>
    <property type="match status" value="1"/>
</dbReference>
<sequence>MASRGRGARGTNDLMKRMTQILETLAHNQGGEPAKYRGLSTFTRHNPLKFERGFNPEGAQRRLADVEKIFNALECREEHKVNYAAYMLCGEAEDWWRFVSQTLPQEGNYFLRDLKKQKAKEFLELKQGSMTVGEYAVKFQELIKYWPHYHHEDGEKDLGPIKCFKCGGPHIVRDCPQSRTTCGNYGKSGHTANATKSGSASTAQRLELRGSTSLSTGTKPSIPGRVFSMSGAEASQSEELIRGKCVIKGKLLDLLFDSGATHSFVSVDCVKSLGLYVTELPCNVVVTTRMGKLVVTSWVCLQCSIMVHGRIFEVDLICLPLS</sequence>
<dbReference type="InterPro" id="IPR021109">
    <property type="entry name" value="Peptidase_aspartic_dom_sf"/>
</dbReference>
<protein>
    <submittedName>
        <fullName evidence="3">Uncharacterized protein LOC113859581</fullName>
    </submittedName>
</protein>
<keyword evidence="2" id="KW-1185">Reference proteome</keyword>